<dbReference type="Proteomes" id="UP000467214">
    <property type="component" value="Unassembled WGS sequence"/>
</dbReference>
<dbReference type="AlphaFoldDB" id="A0A845BGG6"/>
<feature type="signal peptide" evidence="2">
    <location>
        <begin position="1"/>
        <end position="24"/>
    </location>
</feature>
<dbReference type="InterPro" id="IPR050811">
    <property type="entry name" value="Phosphate_ABC_transporter"/>
</dbReference>
<keyword evidence="1 2" id="KW-0732">Signal</keyword>
<name>A0A845BGG6_9NEIS</name>
<dbReference type="EMBL" id="WSSB01000001">
    <property type="protein sequence ID" value="MXR35385.1"/>
    <property type="molecule type" value="Genomic_DNA"/>
</dbReference>
<feature type="chain" id="PRO_5033061364" evidence="2">
    <location>
        <begin position="25"/>
        <end position="277"/>
    </location>
</feature>
<evidence type="ECO:0000256" key="2">
    <source>
        <dbReference type="SAM" id="SignalP"/>
    </source>
</evidence>
<dbReference type="CDD" id="cd13653">
    <property type="entry name" value="PBP2_phosphate_like_1"/>
    <property type="match status" value="1"/>
</dbReference>
<sequence>MHRKPVAAAFSGLLALTISLPVLAADIDVFKGLSGKLDIAGGTAHIPVVQDIARQVSKSNPAIRISVTGGGSGVGVQKVGEGLVDIGSTGRKVSAEEIARYQLKPFHFALDGVAVAVHPSNPVKDISLEQLRDVFSGKTSNWKALGGADAPIHRYGRDEASATREVFVGKVLGKDTAPAAKTTLVSSNGAAKSAIARDKGAIGYLGMGMLDQSIKPLSVGGHAPTQQNALSGDYPIVRGLYFNTKGEPAALPAAFLRYLKTNEGQAIIRNHGYIPAF</sequence>
<dbReference type="Pfam" id="PF12849">
    <property type="entry name" value="PBP_like_2"/>
    <property type="match status" value="1"/>
</dbReference>
<keyword evidence="5" id="KW-1185">Reference proteome</keyword>
<dbReference type="PANTHER" id="PTHR30570:SF1">
    <property type="entry name" value="PHOSPHATE-BINDING PROTEIN PSTS"/>
    <property type="match status" value="1"/>
</dbReference>
<dbReference type="Gene3D" id="3.40.190.10">
    <property type="entry name" value="Periplasmic binding protein-like II"/>
    <property type="match status" value="2"/>
</dbReference>
<gene>
    <name evidence="4" type="ORF">GQF02_00025</name>
</gene>
<proteinExistence type="predicted"/>
<protein>
    <submittedName>
        <fullName evidence="4">Phosphate ABC transporter substrate-binding protein</fullName>
    </submittedName>
</protein>
<reference evidence="4 5" key="1">
    <citation type="submission" date="2019-12" db="EMBL/GenBank/DDBJ databases">
        <title>Neisseriaceae gen. nov. sp. Genome sequencing and assembly.</title>
        <authorList>
            <person name="Liu Z."/>
            <person name="Li A."/>
        </authorList>
    </citation>
    <scope>NUCLEOTIDE SEQUENCE [LARGE SCALE GENOMIC DNA]</scope>
    <source>
        <strain evidence="4 5">B2N2-7</strain>
    </source>
</reference>
<comment type="caution">
    <text evidence="4">The sequence shown here is derived from an EMBL/GenBank/DDBJ whole genome shotgun (WGS) entry which is preliminary data.</text>
</comment>
<evidence type="ECO:0000313" key="4">
    <source>
        <dbReference type="EMBL" id="MXR35385.1"/>
    </source>
</evidence>
<evidence type="ECO:0000259" key="3">
    <source>
        <dbReference type="Pfam" id="PF12849"/>
    </source>
</evidence>
<dbReference type="PANTHER" id="PTHR30570">
    <property type="entry name" value="PERIPLASMIC PHOSPHATE BINDING COMPONENT OF PHOSPHATE ABC TRANSPORTER"/>
    <property type="match status" value="1"/>
</dbReference>
<organism evidence="4 5">
    <name type="scientific">Craterilacuibacter sinensis</name>
    <dbReference type="NCBI Taxonomy" id="2686017"/>
    <lineage>
        <taxon>Bacteria</taxon>
        <taxon>Pseudomonadati</taxon>
        <taxon>Pseudomonadota</taxon>
        <taxon>Betaproteobacteria</taxon>
        <taxon>Neisseriales</taxon>
        <taxon>Neisseriaceae</taxon>
        <taxon>Craterilacuibacter</taxon>
    </lineage>
</organism>
<dbReference type="RefSeq" id="WP_160794024.1">
    <property type="nucleotide sequence ID" value="NZ_WSSB01000001.1"/>
</dbReference>
<dbReference type="SUPFAM" id="SSF53850">
    <property type="entry name" value="Periplasmic binding protein-like II"/>
    <property type="match status" value="1"/>
</dbReference>
<evidence type="ECO:0000313" key="5">
    <source>
        <dbReference type="Proteomes" id="UP000467214"/>
    </source>
</evidence>
<dbReference type="InterPro" id="IPR024370">
    <property type="entry name" value="PBP_domain"/>
</dbReference>
<evidence type="ECO:0000256" key="1">
    <source>
        <dbReference type="ARBA" id="ARBA00022729"/>
    </source>
</evidence>
<accession>A0A845BGG6</accession>
<feature type="domain" description="PBP" evidence="3">
    <location>
        <begin position="35"/>
        <end position="260"/>
    </location>
</feature>